<dbReference type="EMBL" id="JAZBJZ010000052">
    <property type="protein sequence ID" value="MEE3717767.1"/>
    <property type="molecule type" value="Genomic_DNA"/>
</dbReference>
<organism evidence="6 7">
    <name type="scientific">Tumidithrix elongata BACA0141</name>
    <dbReference type="NCBI Taxonomy" id="2716417"/>
    <lineage>
        <taxon>Bacteria</taxon>
        <taxon>Bacillati</taxon>
        <taxon>Cyanobacteriota</taxon>
        <taxon>Cyanophyceae</taxon>
        <taxon>Pseudanabaenales</taxon>
        <taxon>Pseudanabaenaceae</taxon>
        <taxon>Tumidithrix</taxon>
        <taxon>Tumidithrix elongata</taxon>
    </lineage>
</organism>
<feature type="active site" description="Phosphoserine intermediate" evidence="2">
    <location>
        <position position="228"/>
    </location>
</feature>
<feature type="binding site" evidence="3">
    <location>
        <position position="522"/>
    </location>
    <ligand>
        <name>Zn(2+)</name>
        <dbReference type="ChEBI" id="CHEBI:29105"/>
        <label>2</label>
    </ligand>
</feature>
<evidence type="ECO:0000256" key="5">
    <source>
        <dbReference type="SAM" id="Phobius"/>
    </source>
</evidence>
<feature type="binding site" evidence="3">
    <location>
        <position position="484"/>
    </location>
    <ligand>
        <name>Zn(2+)</name>
        <dbReference type="ChEBI" id="CHEBI:29105"/>
        <label>2</label>
    </ligand>
</feature>
<dbReference type="EC" id="3.1.3.1" evidence="6"/>
<dbReference type="PANTHER" id="PTHR11596">
    <property type="entry name" value="ALKALINE PHOSPHATASE"/>
    <property type="match status" value="1"/>
</dbReference>
<dbReference type="GO" id="GO:0004035">
    <property type="term" value="F:alkaline phosphatase activity"/>
    <property type="evidence" value="ECO:0007669"/>
    <property type="project" value="UniProtKB-EC"/>
</dbReference>
<gene>
    <name evidence="6" type="ORF">V2H45_13580</name>
</gene>
<sequence length="682" mass="74137">MRLNHYLLNSLRKIAGNLKLTVIVVGIALSFWAANFAFVQDVWAKEMPAIGKVRIWPTNNTIFLVNQRFDLRIENTIPAKTAPTLQALTINGKDYTKEFQQQIAKQLALPGGKLEVGLPADPNLFGQSWRNFTFEQPGSYEVIATLKADNISVIAKNTYKVQRFELTGEVNKIILAIGDGMGNPLRTAGRIMAYGFQDGKSKAHLSMESMTELGLVSTSSLDSIIPDSANTAIALTSGAKTINGSLGAFPDNTPSNPLDNPRIETLPQYMKRLYGWGIGFATTAFGVDATPASTFANLVSRRQYDAIAQQLLDYFEDGYSLPKTGFKGLAELSQPVDVALAPGARYFLPKSKIADFKDKVSRKDDKNLVEIAKGKGYSIATDVDTLLAAPNNKPLLGLFLGDFRPKSALGAQNIPSVLDIMIARGKATIDGRGAESLKPPIPKEFAKIPTLPEMTKKAISVLNTVSPKGWILLVESSQTDKLAHSIDTDRVLYEVLTLDKSVAIAREFAQQDGKTLVLVTSDHAQGQTVAGTVDTLAIKEKRVDLKDALHAFENAGFPTYSDLDNNGYPDEANPNIKLVLGVSARPAFRTNFLTDDLNLNPSVENDGSTVNPEREPDGLLLTADLERKETIANHTADDVVLNAEGPGSALFRGYLDNVEVFQRMAAAISGAKERAELPKLLE</sequence>
<evidence type="ECO:0000256" key="3">
    <source>
        <dbReference type="PIRSR" id="PIRSR601952-2"/>
    </source>
</evidence>
<reference evidence="6" key="1">
    <citation type="submission" date="2024-01" db="EMBL/GenBank/DDBJ databases">
        <title>Bank of Algae and Cyanobacteria of the Azores (BACA) strain genomes.</title>
        <authorList>
            <person name="Luz R."/>
            <person name="Cordeiro R."/>
            <person name="Fonseca A."/>
            <person name="Goncalves V."/>
        </authorList>
    </citation>
    <scope>NUCLEOTIDE SEQUENCE</scope>
    <source>
        <strain evidence="6">BACA0141</strain>
    </source>
</reference>
<keyword evidence="3" id="KW-0460">Magnesium</keyword>
<proteinExistence type="inferred from homology"/>
<evidence type="ECO:0000256" key="4">
    <source>
        <dbReference type="RuleBase" id="RU003946"/>
    </source>
</evidence>
<feature type="binding site" evidence="3">
    <location>
        <position position="475"/>
    </location>
    <ligand>
        <name>Mg(2+)</name>
        <dbReference type="ChEBI" id="CHEBI:18420"/>
    </ligand>
</feature>
<dbReference type="SMART" id="SM00098">
    <property type="entry name" value="alkPPc"/>
    <property type="match status" value="1"/>
</dbReference>
<dbReference type="AlphaFoldDB" id="A0AAW9PXI9"/>
<dbReference type="Proteomes" id="UP001333818">
    <property type="component" value="Unassembled WGS sequence"/>
</dbReference>
<feature type="binding site" evidence="3">
    <location>
        <position position="634"/>
    </location>
    <ligand>
        <name>Zn(2+)</name>
        <dbReference type="ChEBI" id="CHEBI:29105"/>
        <label>2</label>
    </ligand>
</feature>
<dbReference type="Pfam" id="PF00245">
    <property type="entry name" value="Alk_phosphatase"/>
    <property type="match status" value="1"/>
</dbReference>
<comment type="cofactor">
    <cofactor evidence="3">
        <name>Mg(2+)</name>
        <dbReference type="ChEBI" id="CHEBI:18420"/>
    </cofactor>
    <text evidence="3">Binds 1 Mg(2+) ion.</text>
</comment>
<feature type="binding site" evidence="3">
    <location>
        <position position="523"/>
    </location>
    <ligand>
        <name>Zn(2+)</name>
        <dbReference type="ChEBI" id="CHEBI:29105"/>
        <label>2</label>
    </ligand>
</feature>
<keyword evidence="7" id="KW-1185">Reference proteome</keyword>
<comment type="caution">
    <text evidence="6">The sequence shown here is derived from an EMBL/GenBank/DDBJ whole genome shotgun (WGS) entry which is preliminary data.</text>
</comment>
<keyword evidence="5" id="KW-1133">Transmembrane helix</keyword>
<dbReference type="CDD" id="cd16012">
    <property type="entry name" value="ALP"/>
    <property type="match status" value="1"/>
</dbReference>
<dbReference type="InterPro" id="IPR001952">
    <property type="entry name" value="Alkaline_phosphatase"/>
</dbReference>
<accession>A0AAW9PXI9</accession>
<keyword evidence="1" id="KW-0597">Phosphoprotein</keyword>
<feature type="binding site" evidence="3">
    <location>
        <position position="290"/>
    </location>
    <ligand>
        <name>Mg(2+)</name>
        <dbReference type="ChEBI" id="CHEBI:18420"/>
    </ligand>
</feature>
<feature type="binding site" evidence="3">
    <location>
        <position position="288"/>
    </location>
    <ligand>
        <name>Mg(2+)</name>
        <dbReference type="ChEBI" id="CHEBI:18420"/>
    </ligand>
</feature>
<dbReference type="RefSeq" id="WP_330484198.1">
    <property type="nucleotide sequence ID" value="NZ_JAZBJZ010000052.1"/>
</dbReference>
<comment type="similarity">
    <text evidence="4">Belongs to the alkaline phosphatase family.</text>
</comment>
<evidence type="ECO:0000313" key="6">
    <source>
        <dbReference type="EMBL" id="MEE3717767.1"/>
    </source>
</evidence>
<dbReference type="InterPro" id="IPR017850">
    <property type="entry name" value="Alkaline_phosphatase_core_sf"/>
</dbReference>
<dbReference type="Gene3D" id="3.40.720.10">
    <property type="entry name" value="Alkaline Phosphatase, subunit A"/>
    <property type="match status" value="1"/>
</dbReference>
<keyword evidence="5" id="KW-0472">Membrane</keyword>
<keyword evidence="3" id="KW-0862">Zinc</keyword>
<name>A0AAW9PXI9_9CYAN</name>
<keyword evidence="5" id="KW-0812">Transmembrane</keyword>
<feature type="transmembrane region" description="Helical" evidence="5">
    <location>
        <begin position="20"/>
        <end position="39"/>
    </location>
</feature>
<evidence type="ECO:0000256" key="1">
    <source>
        <dbReference type="ARBA" id="ARBA00022553"/>
    </source>
</evidence>
<keyword evidence="3" id="KW-0479">Metal-binding</keyword>
<dbReference type="PANTHER" id="PTHR11596:SF5">
    <property type="entry name" value="ALKALINE PHOSPHATASE"/>
    <property type="match status" value="1"/>
</dbReference>
<feature type="binding site" evidence="3">
    <location>
        <position position="179"/>
    </location>
    <ligand>
        <name>Mg(2+)</name>
        <dbReference type="ChEBI" id="CHEBI:18420"/>
    </ligand>
</feature>
<evidence type="ECO:0000256" key="2">
    <source>
        <dbReference type="PIRSR" id="PIRSR601952-1"/>
    </source>
</evidence>
<protein>
    <submittedName>
        <fullName evidence="6">Alkaline phosphatase</fullName>
        <ecNumber evidence="6">3.1.3.1</ecNumber>
    </submittedName>
</protein>
<feature type="binding site" evidence="3">
    <location>
        <position position="480"/>
    </location>
    <ligand>
        <name>Zn(2+)</name>
        <dbReference type="ChEBI" id="CHEBI:29105"/>
        <label>2</label>
    </ligand>
</feature>
<dbReference type="SUPFAM" id="SSF53649">
    <property type="entry name" value="Alkaline phosphatase-like"/>
    <property type="match status" value="1"/>
</dbReference>
<evidence type="ECO:0000313" key="7">
    <source>
        <dbReference type="Proteomes" id="UP001333818"/>
    </source>
</evidence>
<comment type="cofactor">
    <cofactor evidence="3">
        <name>Zn(2+)</name>
        <dbReference type="ChEBI" id="CHEBI:29105"/>
    </cofactor>
    <text evidence="3">Binds 2 Zn(2+) ions.</text>
</comment>
<dbReference type="PRINTS" id="PR00113">
    <property type="entry name" value="ALKPHPHTASE"/>
</dbReference>
<keyword evidence="6" id="KW-0378">Hydrolase</keyword>
<dbReference type="GO" id="GO:0046872">
    <property type="term" value="F:metal ion binding"/>
    <property type="evidence" value="ECO:0007669"/>
    <property type="project" value="UniProtKB-KW"/>
</dbReference>
<feature type="binding site" evidence="3">
    <location>
        <position position="179"/>
    </location>
    <ligand>
        <name>Zn(2+)</name>
        <dbReference type="ChEBI" id="CHEBI:29105"/>
        <label>2</label>
    </ligand>
</feature>